<gene>
    <name evidence="1" type="ORF">MPH_07697</name>
</gene>
<dbReference type="InParanoid" id="K2SE22"/>
<organism evidence="1 2">
    <name type="scientific">Macrophomina phaseolina (strain MS6)</name>
    <name type="common">Charcoal rot fungus</name>
    <dbReference type="NCBI Taxonomy" id="1126212"/>
    <lineage>
        <taxon>Eukaryota</taxon>
        <taxon>Fungi</taxon>
        <taxon>Dikarya</taxon>
        <taxon>Ascomycota</taxon>
        <taxon>Pezizomycotina</taxon>
        <taxon>Dothideomycetes</taxon>
        <taxon>Dothideomycetes incertae sedis</taxon>
        <taxon>Botryosphaeriales</taxon>
        <taxon>Botryosphaeriaceae</taxon>
        <taxon>Macrophomina</taxon>
    </lineage>
</organism>
<dbReference type="AlphaFoldDB" id="K2SE22"/>
<reference evidence="1 2" key="1">
    <citation type="journal article" date="2012" name="BMC Genomics">
        <title>Tools to kill: Genome of one of the most destructive plant pathogenic fungi Macrophomina phaseolina.</title>
        <authorList>
            <person name="Islam M.S."/>
            <person name="Haque M.S."/>
            <person name="Islam M.M."/>
            <person name="Emdad E.M."/>
            <person name="Halim A."/>
            <person name="Hossen Q.M.M."/>
            <person name="Hossain M.Z."/>
            <person name="Ahmed B."/>
            <person name="Rahim S."/>
            <person name="Rahman M.S."/>
            <person name="Alam M.M."/>
            <person name="Hou S."/>
            <person name="Wan X."/>
            <person name="Saito J.A."/>
            <person name="Alam M."/>
        </authorList>
    </citation>
    <scope>NUCLEOTIDE SEQUENCE [LARGE SCALE GENOMIC DNA]</scope>
    <source>
        <strain evidence="1 2">MS6</strain>
    </source>
</reference>
<sequence length="159" mass="17328">MVVQPSGIFRQGFSCACQPFRLPPTLMDFCLCGGSRSCGPQPSIFASCGLLSLAFRKFQLFRTQSCRHENGQVDIVHCSGKALDLLCHVLSAFRQPAPRELGISSLLGTFLLFCFSVSECRASSFLWLRLTGSVNLCHEVSWILLAVGAITALNNPVAK</sequence>
<dbReference type="VEuPathDB" id="FungiDB:MPH_07697"/>
<dbReference type="EMBL" id="AHHD01000329">
    <property type="protein sequence ID" value="EKG15100.1"/>
    <property type="molecule type" value="Genomic_DNA"/>
</dbReference>
<accession>K2SE22</accession>
<dbReference type="Proteomes" id="UP000007129">
    <property type="component" value="Unassembled WGS sequence"/>
</dbReference>
<evidence type="ECO:0000313" key="2">
    <source>
        <dbReference type="Proteomes" id="UP000007129"/>
    </source>
</evidence>
<name>K2SE22_MACPH</name>
<comment type="caution">
    <text evidence="1">The sequence shown here is derived from an EMBL/GenBank/DDBJ whole genome shotgun (WGS) entry which is preliminary data.</text>
</comment>
<protein>
    <submittedName>
        <fullName evidence="1">Uncharacterized protein</fullName>
    </submittedName>
</protein>
<evidence type="ECO:0000313" key="1">
    <source>
        <dbReference type="EMBL" id="EKG15100.1"/>
    </source>
</evidence>
<dbReference type="HOGENOM" id="CLU_1661099_0_0_1"/>
<proteinExistence type="predicted"/>